<dbReference type="KEGG" id="dalk:DSCA_19580"/>
<proteinExistence type="predicted"/>
<dbReference type="OrthoDB" id="5419993at2"/>
<organism evidence="1 2">
    <name type="scientific">Desulfosarcina alkanivorans</name>
    <dbReference type="NCBI Taxonomy" id="571177"/>
    <lineage>
        <taxon>Bacteria</taxon>
        <taxon>Pseudomonadati</taxon>
        <taxon>Thermodesulfobacteriota</taxon>
        <taxon>Desulfobacteria</taxon>
        <taxon>Desulfobacterales</taxon>
        <taxon>Desulfosarcinaceae</taxon>
        <taxon>Desulfosarcina</taxon>
    </lineage>
</organism>
<protein>
    <submittedName>
        <fullName evidence="1">Uncharacterized protein</fullName>
    </submittedName>
</protein>
<accession>A0A5K7YG38</accession>
<dbReference type="EMBL" id="AP021874">
    <property type="protein sequence ID" value="BBO68028.1"/>
    <property type="molecule type" value="Genomic_DNA"/>
</dbReference>
<evidence type="ECO:0000313" key="2">
    <source>
        <dbReference type="Proteomes" id="UP000427906"/>
    </source>
</evidence>
<dbReference type="Proteomes" id="UP000427906">
    <property type="component" value="Chromosome"/>
</dbReference>
<name>A0A5K7YG38_9BACT</name>
<evidence type="ECO:0000313" key="1">
    <source>
        <dbReference type="EMBL" id="BBO68028.1"/>
    </source>
</evidence>
<sequence length="173" mass="20530">MIQDYPTSKFIFIFHPKLLMDKSYTVRNGKAMTNGEVLQYWGKWIVLGERSWLDDLALTLNPYVEDEKIPIIKYDRIPSTNLGIEECVMMVYCDHRDRDDVWCILSRFGVKLKAWVSEKETMEMWLPGGRLLERWIRSKNLDEIDSETARSDAQSRLGYVFDHPEEDFVPWEQ</sequence>
<dbReference type="AlphaFoldDB" id="A0A5K7YG38"/>
<reference evidence="1 2" key="1">
    <citation type="submission" date="2019-11" db="EMBL/GenBank/DDBJ databases">
        <title>Comparative genomics of hydrocarbon-degrading Desulfosarcina strains.</title>
        <authorList>
            <person name="Watanabe M."/>
            <person name="Kojima H."/>
            <person name="Fukui M."/>
        </authorList>
    </citation>
    <scope>NUCLEOTIDE SEQUENCE [LARGE SCALE GENOMIC DNA]</scope>
    <source>
        <strain evidence="1 2">PL12</strain>
    </source>
</reference>
<keyword evidence="2" id="KW-1185">Reference proteome</keyword>
<dbReference type="RefSeq" id="WP_155316227.1">
    <property type="nucleotide sequence ID" value="NZ_AP021874.1"/>
</dbReference>
<gene>
    <name evidence="1" type="ORF">DSCA_19580</name>
</gene>